<reference evidence="2 4" key="2">
    <citation type="submission" date="2020-08" db="EMBL/GenBank/DDBJ databases">
        <title>The isolate Caproiciproducens sp. 7D4C2 produces n-caproate at mildly acidic conditions from hexoses: genome and rBOX comparison with related strains and chain-elongating bacteria.</title>
        <authorList>
            <person name="Esquivel-Elizondo S."/>
            <person name="Bagci C."/>
            <person name="Temovska M."/>
            <person name="Jeon B.S."/>
            <person name="Bessarab I."/>
            <person name="Williams R.B.H."/>
            <person name="Huson D.H."/>
            <person name="Angenent L.T."/>
        </authorList>
    </citation>
    <scope>NUCLEOTIDE SEQUENCE [LARGE SCALE GENOMIC DNA]</scope>
    <source>
        <strain evidence="2 4">7D4C2</strain>
    </source>
</reference>
<dbReference type="Pfam" id="PF06166">
    <property type="entry name" value="DUF979"/>
    <property type="match status" value="1"/>
</dbReference>
<dbReference type="RefSeq" id="WP_066650046.1">
    <property type="nucleotide sequence ID" value="NZ_CP060286.1"/>
</dbReference>
<evidence type="ECO:0000313" key="3">
    <source>
        <dbReference type="Proteomes" id="UP000469440"/>
    </source>
</evidence>
<evidence type="ECO:0000313" key="1">
    <source>
        <dbReference type="EMBL" id="MVB11646.1"/>
    </source>
</evidence>
<name>A0A6N8I0N0_9FIRM</name>
<accession>A0A6N8I0N0</accession>
<keyword evidence="3" id="KW-1185">Reference proteome</keyword>
<protein>
    <submittedName>
        <fullName evidence="2">DUF979 domain-containing protein</fullName>
    </submittedName>
</protein>
<dbReference type="OrthoDB" id="1689651at2"/>
<reference evidence="1 3" key="1">
    <citation type="submission" date="2019-09" db="EMBL/GenBank/DDBJ databases">
        <title>Genome sequence of Clostridium sp. EA1.</title>
        <authorList>
            <person name="Poehlein A."/>
            <person name="Bengelsdorf F.R."/>
            <person name="Daniel R."/>
        </authorList>
    </citation>
    <scope>NUCLEOTIDE SEQUENCE [LARGE SCALE GENOMIC DNA]</scope>
    <source>
        <strain evidence="1 3">EA1</strain>
    </source>
</reference>
<evidence type="ECO:0000313" key="4">
    <source>
        <dbReference type="Proteomes" id="UP000515909"/>
    </source>
</evidence>
<dbReference type="Proteomes" id="UP000515909">
    <property type="component" value="Chromosome"/>
</dbReference>
<gene>
    <name evidence="1" type="ORF">CAFE_23680</name>
    <name evidence="2" type="ORF">HCR03_06055</name>
</gene>
<evidence type="ECO:0000313" key="2">
    <source>
        <dbReference type="EMBL" id="QNK41805.1"/>
    </source>
</evidence>
<organism evidence="1 3">
    <name type="scientific">Caproicibacter fermentans</name>
    <dbReference type="NCBI Taxonomy" id="2576756"/>
    <lineage>
        <taxon>Bacteria</taxon>
        <taxon>Bacillati</taxon>
        <taxon>Bacillota</taxon>
        <taxon>Clostridia</taxon>
        <taxon>Eubacteriales</taxon>
        <taxon>Acutalibacteraceae</taxon>
        <taxon>Caproicibacter</taxon>
    </lineage>
</organism>
<dbReference type="KEGG" id="cfem:HCR03_06055"/>
<dbReference type="InterPro" id="IPR009323">
    <property type="entry name" value="DUF979"/>
</dbReference>
<dbReference type="EMBL" id="CP060286">
    <property type="protein sequence ID" value="QNK41805.1"/>
    <property type="molecule type" value="Genomic_DNA"/>
</dbReference>
<accession>A0A7G8TDW4</accession>
<dbReference type="Proteomes" id="UP000469440">
    <property type="component" value="Unassembled WGS sequence"/>
</dbReference>
<dbReference type="EMBL" id="VWXL01000068">
    <property type="protein sequence ID" value="MVB11646.1"/>
    <property type="molecule type" value="Genomic_DNA"/>
</dbReference>
<sequence>MSFFMDPDVLLGQKLLEIIYIIIGLICLYTAVKNAKDPKNPSRLGTSIFWGLLGIVIAFGRWIPAMVNGALILAMTIPAIFKRVKIGGQNIPSVESTRKKFEQIGMKIFIPALSMGVSAILFAVFLPKLGAIVGIGVGVIVSVILLMTYSKDNTPKVFLQDSERLLSAVGPLSMLPMLLASLGAIFTAAGVGKVIAGMVGSIIPKGNVNAGIVVFAVGMMLFTMIMGNAFAAITVLTVGIGAPFVLAFGADPTLIGMTALTCGYCGTLCTPMAANFNVVPVALLDMKDRFGVIKNQIVIALIMLVFQIGYMILMK</sequence>
<proteinExistence type="predicted"/>
<dbReference type="AlphaFoldDB" id="A0A6N8I0N0"/>